<dbReference type="InterPro" id="IPR002018">
    <property type="entry name" value="CarbesteraseB"/>
</dbReference>
<evidence type="ECO:0000256" key="4">
    <source>
        <dbReference type="SAM" id="Phobius"/>
    </source>
</evidence>
<reference evidence="8" key="1">
    <citation type="submission" date="2025-08" db="UniProtKB">
        <authorList>
            <consortium name="RefSeq"/>
        </authorList>
    </citation>
    <scope>IDENTIFICATION</scope>
    <source>
        <tissue evidence="8">Muscle</tissue>
    </source>
</reference>
<keyword evidence="2 5" id="KW-0732">Signal</keyword>
<evidence type="ECO:0000259" key="6">
    <source>
        <dbReference type="Pfam" id="PF00135"/>
    </source>
</evidence>
<dbReference type="Gene3D" id="3.40.50.1820">
    <property type="entry name" value="alpha/beta hydrolase"/>
    <property type="match status" value="3"/>
</dbReference>
<evidence type="ECO:0000256" key="3">
    <source>
        <dbReference type="ARBA" id="ARBA00023180"/>
    </source>
</evidence>
<proteinExistence type="inferred from homology"/>
<dbReference type="SUPFAM" id="SSF53474">
    <property type="entry name" value="alpha/beta-Hydrolases"/>
    <property type="match status" value="1"/>
</dbReference>
<feature type="chain" id="PRO_5045704800" evidence="5">
    <location>
        <begin position="23"/>
        <end position="459"/>
    </location>
</feature>
<keyword evidence="4" id="KW-0472">Membrane</keyword>
<keyword evidence="3" id="KW-0325">Glycoprotein</keyword>
<dbReference type="InterPro" id="IPR019819">
    <property type="entry name" value="Carboxylesterase_B_CS"/>
</dbReference>
<keyword evidence="4" id="KW-1133">Transmembrane helix</keyword>
<dbReference type="Pfam" id="PF00135">
    <property type="entry name" value="COesterase"/>
    <property type="match status" value="3"/>
</dbReference>
<comment type="similarity">
    <text evidence="1">Belongs to the type-B carboxylesterase/lipase family.</text>
</comment>
<dbReference type="InterPro" id="IPR051093">
    <property type="entry name" value="Neuroligin/BSAL"/>
</dbReference>
<evidence type="ECO:0000256" key="1">
    <source>
        <dbReference type="ARBA" id="ARBA00005964"/>
    </source>
</evidence>
<dbReference type="PANTHER" id="PTHR43903">
    <property type="entry name" value="NEUROLIGIN"/>
    <property type="match status" value="1"/>
</dbReference>
<feature type="domain" description="Carboxylesterase type B" evidence="6">
    <location>
        <begin position="291"/>
        <end position="379"/>
    </location>
</feature>
<feature type="transmembrane region" description="Helical" evidence="4">
    <location>
        <begin position="411"/>
        <end position="433"/>
    </location>
</feature>
<keyword evidence="4" id="KW-0812">Transmembrane</keyword>
<accession>A0ABM1TMB6</accession>
<protein>
    <submittedName>
        <fullName evidence="8">Esterase FE4-like</fullName>
    </submittedName>
</protein>
<name>A0ABM1TMB6_LIMPO</name>
<evidence type="ECO:0000313" key="8">
    <source>
        <dbReference type="RefSeq" id="XP_022257022.1"/>
    </source>
</evidence>
<organism evidence="7 8">
    <name type="scientific">Limulus polyphemus</name>
    <name type="common">Atlantic horseshoe crab</name>
    <dbReference type="NCBI Taxonomy" id="6850"/>
    <lineage>
        <taxon>Eukaryota</taxon>
        <taxon>Metazoa</taxon>
        <taxon>Ecdysozoa</taxon>
        <taxon>Arthropoda</taxon>
        <taxon>Chelicerata</taxon>
        <taxon>Merostomata</taxon>
        <taxon>Xiphosura</taxon>
        <taxon>Limulidae</taxon>
        <taxon>Limulus</taxon>
    </lineage>
</organism>
<keyword evidence="7" id="KW-1185">Reference proteome</keyword>
<dbReference type="GeneID" id="106472786"/>
<feature type="domain" description="Carboxylesterase type B" evidence="6">
    <location>
        <begin position="170"/>
        <end position="289"/>
    </location>
</feature>
<feature type="signal peptide" evidence="5">
    <location>
        <begin position="1"/>
        <end position="22"/>
    </location>
</feature>
<dbReference type="Proteomes" id="UP000694941">
    <property type="component" value="Unplaced"/>
</dbReference>
<feature type="domain" description="Carboxylesterase type B" evidence="6">
    <location>
        <begin position="28"/>
        <end position="168"/>
    </location>
</feature>
<evidence type="ECO:0000256" key="2">
    <source>
        <dbReference type="ARBA" id="ARBA00022729"/>
    </source>
</evidence>
<dbReference type="RefSeq" id="XP_022257022.1">
    <property type="nucleotide sequence ID" value="XM_022401314.1"/>
</dbReference>
<evidence type="ECO:0000256" key="5">
    <source>
        <dbReference type="SAM" id="SignalP"/>
    </source>
</evidence>
<dbReference type="InterPro" id="IPR029058">
    <property type="entry name" value="AB_hydrolase_fold"/>
</dbReference>
<dbReference type="PROSITE" id="PS00941">
    <property type="entry name" value="CARBOXYLESTERASE_B_2"/>
    <property type="match status" value="1"/>
</dbReference>
<evidence type="ECO:0000313" key="7">
    <source>
        <dbReference type="Proteomes" id="UP000694941"/>
    </source>
</evidence>
<gene>
    <name evidence="8" type="primary">LOC106472786</name>
</gene>
<sequence length="459" mass="51999">MTFQELALLLKVTFITTHWTTAFRLESSDVQLPQGLVRGRLIQTTSNGRFYGFMGIPYATPPIGPLRFKTPVRHPGWSDTLNATEYRSSCPQVDPRGMQVGAEDCLFINVFTPRLPRQEFGGPSTKYPVMTFIHGGSFESGSSSLYGPAKLVNKDVVVVTFNYRLGILVSPGLFHRVIAESGSALCNCSLERDPLTYARQVAQRLNCPTENTYELVECLGRKPIGEILQSQTEGKRFGNFPIRAVPVIDRQGTANPLIPDEPLHLLQRGKFLKVPLLTGVNKDEGAFLSPSVAHGDELFYLFDLQIENLRPLSRLDNLTSTRMLTLWTDFAKYGEMPDFVNFQFPAKWPRLHTDNLTYYRIDRDFRIAQDYRQTESNLWLRHLPSLAGIRTFPPTTSLLMEEIVEPMYRTLAWTMVAVTLALFILAIILLVLLCNQRKSQRFKASPELGHSRISESTLY</sequence>